<feature type="compositionally biased region" description="Low complexity" evidence="6">
    <location>
        <begin position="57"/>
        <end position="66"/>
    </location>
</feature>
<feature type="transmembrane region" description="Helical" evidence="7">
    <location>
        <begin position="175"/>
        <end position="193"/>
    </location>
</feature>
<evidence type="ECO:0000256" key="4">
    <source>
        <dbReference type="ARBA" id="ARBA00022989"/>
    </source>
</evidence>
<sequence>MQRSLVGQGPLAGRLGSLQRRCGRGLRRLRQSGSVATGARCLSACGGAAVFASITGSSGSPDSGSSNPKLPNRGGSSKPSSSSSGKGPLDFGSPLRRCTDGLLVLNCLMFVLQWASKDALMLWGAKINSAIAAGQVWRLLTSSFLHTGAIHLLINSHTLATIGPHVELIAGSSRFMAVYLAGALAGTSASFLLTPAPSVGASAALFGLGAALGVFYWRHRASMGRRSEVMLQQLGLTLAINMAYSLASKRIDNWGHIGGMVGGAAVSWLLGPKFTRLPNGQIADTPPLPVMAYRPPGGAADGASGGAGGLRLVRGTS</sequence>
<reference evidence="9 10" key="1">
    <citation type="submission" date="2023-05" db="EMBL/GenBank/DDBJ databases">
        <title>A 100% complete, gapless, phased diploid assembly of the Scenedesmus obliquus UTEX 3031 genome.</title>
        <authorList>
            <person name="Biondi T.C."/>
            <person name="Hanschen E.R."/>
            <person name="Kwon T."/>
            <person name="Eng W."/>
            <person name="Kruse C.P.S."/>
            <person name="Koehler S.I."/>
            <person name="Kunde Y."/>
            <person name="Gleasner C.D."/>
            <person name="You Mak K.T."/>
            <person name="Polle J."/>
            <person name="Hovde B.T."/>
            <person name="Starkenburg S.R."/>
        </authorList>
    </citation>
    <scope>NUCLEOTIDE SEQUENCE [LARGE SCALE GENOMIC DNA]</scope>
    <source>
        <strain evidence="9 10">DOE0152z</strain>
    </source>
</reference>
<dbReference type="Gene3D" id="1.20.1540.10">
    <property type="entry name" value="Rhomboid-like"/>
    <property type="match status" value="1"/>
</dbReference>
<evidence type="ECO:0000256" key="3">
    <source>
        <dbReference type="ARBA" id="ARBA00022692"/>
    </source>
</evidence>
<dbReference type="Pfam" id="PF01694">
    <property type="entry name" value="Rhomboid"/>
    <property type="match status" value="1"/>
</dbReference>
<keyword evidence="5 7" id="KW-0472">Membrane</keyword>
<evidence type="ECO:0000256" key="6">
    <source>
        <dbReference type="SAM" id="MobiDB-lite"/>
    </source>
</evidence>
<dbReference type="PANTHER" id="PTHR43731">
    <property type="entry name" value="RHOMBOID PROTEASE"/>
    <property type="match status" value="1"/>
</dbReference>
<protein>
    <recommendedName>
        <fullName evidence="8">Peptidase S54 rhomboid domain-containing protein</fullName>
    </recommendedName>
</protein>
<evidence type="ECO:0000256" key="5">
    <source>
        <dbReference type="ARBA" id="ARBA00023136"/>
    </source>
</evidence>
<evidence type="ECO:0000256" key="2">
    <source>
        <dbReference type="ARBA" id="ARBA00009045"/>
    </source>
</evidence>
<proteinExistence type="inferred from homology"/>
<dbReference type="InterPro" id="IPR035952">
    <property type="entry name" value="Rhomboid-like_sf"/>
</dbReference>
<keyword evidence="4 7" id="KW-1133">Transmembrane helix</keyword>
<dbReference type="InterPro" id="IPR022764">
    <property type="entry name" value="Peptidase_S54_rhomboid_dom"/>
</dbReference>
<feature type="compositionally biased region" description="Low complexity" evidence="6">
    <location>
        <begin position="74"/>
        <end position="88"/>
    </location>
</feature>
<feature type="transmembrane region" description="Helical" evidence="7">
    <location>
        <begin position="199"/>
        <end position="217"/>
    </location>
</feature>
<dbReference type="PANTHER" id="PTHR43731:SF26">
    <property type="entry name" value="RHOMBOID-LIKE PROTEIN 10, CHLOROPLASTIC"/>
    <property type="match status" value="1"/>
</dbReference>
<evidence type="ECO:0000256" key="7">
    <source>
        <dbReference type="SAM" id="Phobius"/>
    </source>
</evidence>
<evidence type="ECO:0000256" key="1">
    <source>
        <dbReference type="ARBA" id="ARBA00004141"/>
    </source>
</evidence>
<dbReference type="InterPro" id="IPR050925">
    <property type="entry name" value="Rhomboid_protease_S54"/>
</dbReference>
<comment type="similarity">
    <text evidence="2">Belongs to the peptidase S54 family.</text>
</comment>
<evidence type="ECO:0000259" key="8">
    <source>
        <dbReference type="Pfam" id="PF01694"/>
    </source>
</evidence>
<gene>
    <name evidence="9" type="ORF">OEZ85_012565</name>
</gene>
<keyword evidence="10" id="KW-1185">Reference proteome</keyword>
<dbReference type="Proteomes" id="UP001244341">
    <property type="component" value="Chromosome 7b"/>
</dbReference>
<name>A0ABY8U341_TETOB</name>
<comment type="subcellular location">
    <subcellularLocation>
        <location evidence="1">Membrane</location>
        <topology evidence="1">Multi-pass membrane protein</topology>
    </subcellularLocation>
</comment>
<feature type="domain" description="Peptidase S54 rhomboid" evidence="8">
    <location>
        <begin position="134"/>
        <end position="272"/>
    </location>
</feature>
<accession>A0ABY8U341</accession>
<evidence type="ECO:0000313" key="10">
    <source>
        <dbReference type="Proteomes" id="UP001244341"/>
    </source>
</evidence>
<keyword evidence="3 7" id="KW-0812">Transmembrane</keyword>
<organism evidence="9 10">
    <name type="scientific">Tetradesmus obliquus</name>
    <name type="common">Green alga</name>
    <name type="synonym">Acutodesmus obliquus</name>
    <dbReference type="NCBI Taxonomy" id="3088"/>
    <lineage>
        <taxon>Eukaryota</taxon>
        <taxon>Viridiplantae</taxon>
        <taxon>Chlorophyta</taxon>
        <taxon>core chlorophytes</taxon>
        <taxon>Chlorophyceae</taxon>
        <taxon>CS clade</taxon>
        <taxon>Sphaeropleales</taxon>
        <taxon>Scenedesmaceae</taxon>
        <taxon>Tetradesmus</taxon>
    </lineage>
</organism>
<feature type="region of interest" description="Disordered" evidence="6">
    <location>
        <begin position="57"/>
        <end position="89"/>
    </location>
</feature>
<dbReference type="EMBL" id="CP126214">
    <property type="protein sequence ID" value="WIA15810.1"/>
    <property type="molecule type" value="Genomic_DNA"/>
</dbReference>
<dbReference type="SUPFAM" id="SSF144091">
    <property type="entry name" value="Rhomboid-like"/>
    <property type="match status" value="1"/>
</dbReference>
<evidence type="ECO:0000313" key="9">
    <source>
        <dbReference type="EMBL" id="WIA15810.1"/>
    </source>
</evidence>